<evidence type="ECO:0000256" key="6">
    <source>
        <dbReference type="SAM" id="SignalP"/>
    </source>
</evidence>
<sequence length="346" mass="36390">MNRPVLTAAAALSSLIIMAGAVEFGLSVGTAPPAPGSGPVSAATRLAATTSTASPSSTASTPAAAPSPADTLLDPHGTYVGLATPGSVSAWTTATGTRPDMLEEFIGWGQPLPAVAANWSSGELTLVSLQSNTTTLASIASGQDDLYLDRIAVQARTAAIPIALDFDHEFNGNWYPWGADGSQHASPAEFVAAWRHMHDVFEAAGARNVIWVWSPNVVNPLPKVALAPYWPGTAYVTWAGMVGYWTGYEGQGTYTTLYGPTERQIEALTDDPILITETGAEQGSEKAAWITALLNGVRTDSHVIGFVYFDYGAAQGKREDWTIEDDEAAVTAWRTAARSLHLPSVG</sequence>
<evidence type="ECO:0000313" key="8">
    <source>
        <dbReference type="EMBL" id="MBR7826238.1"/>
    </source>
</evidence>
<dbReference type="Pfam" id="PF02156">
    <property type="entry name" value="Glyco_hydro_26"/>
    <property type="match status" value="1"/>
</dbReference>
<keyword evidence="6" id="KW-0732">Signal</keyword>
<accession>A0A941E933</accession>
<dbReference type="EMBL" id="JAGSOH010000014">
    <property type="protein sequence ID" value="MBR7826238.1"/>
    <property type="molecule type" value="Genomic_DNA"/>
</dbReference>
<dbReference type="Gene3D" id="3.20.20.80">
    <property type="entry name" value="Glycosidases"/>
    <property type="match status" value="1"/>
</dbReference>
<comment type="similarity">
    <text evidence="1 4">Belongs to the glycosyl hydrolase 26 family.</text>
</comment>
<dbReference type="SUPFAM" id="SSF51445">
    <property type="entry name" value="(Trans)glycosidases"/>
    <property type="match status" value="1"/>
</dbReference>
<evidence type="ECO:0000256" key="3">
    <source>
        <dbReference type="ARBA" id="ARBA00023295"/>
    </source>
</evidence>
<dbReference type="PANTHER" id="PTHR40079:SF4">
    <property type="entry name" value="GH26 DOMAIN-CONTAINING PROTEIN-RELATED"/>
    <property type="match status" value="1"/>
</dbReference>
<evidence type="ECO:0000256" key="1">
    <source>
        <dbReference type="ARBA" id="ARBA00007754"/>
    </source>
</evidence>
<keyword evidence="9" id="KW-1185">Reference proteome</keyword>
<feature type="domain" description="GH26" evidence="7">
    <location>
        <begin position="41"/>
        <end position="333"/>
    </location>
</feature>
<gene>
    <name evidence="8" type="ORF">KDK95_07995</name>
</gene>
<feature type="active site" description="Nucleophile" evidence="4">
    <location>
        <position position="277"/>
    </location>
</feature>
<name>A0A941E933_9ACTN</name>
<dbReference type="AlphaFoldDB" id="A0A941E933"/>
<dbReference type="InterPro" id="IPR000805">
    <property type="entry name" value="Glyco_hydro_26"/>
</dbReference>
<dbReference type="RefSeq" id="WP_212517386.1">
    <property type="nucleotide sequence ID" value="NZ_JAGSOH010000014.1"/>
</dbReference>
<dbReference type="PANTHER" id="PTHR40079">
    <property type="entry name" value="MANNAN ENDO-1,4-BETA-MANNOSIDASE E-RELATED"/>
    <property type="match status" value="1"/>
</dbReference>
<keyword evidence="3 4" id="KW-0326">Glycosidase</keyword>
<feature type="chain" id="PRO_5039424619" description="GH26 domain-containing protein" evidence="6">
    <location>
        <begin position="20"/>
        <end position="346"/>
    </location>
</feature>
<comment type="caution">
    <text evidence="8">The sequence shown here is derived from an EMBL/GenBank/DDBJ whole genome shotgun (WGS) entry which is preliminary data.</text>
</comment>
<keyword evidence="2 4" id="KW-0378">Hydrolase</keyword>
<dbReference type="GO" id="GO:0016985">
    <property type="term" value="F:mannan endo-1,4-beta-mannosidase activity"/>
    <property type="evidence" value="ECO:0007669"/>
    <property type="project" value="InterPro"/>
</dbReference>
<protein>
    <recommendedName>
        <fullName evidence="7">GH26 domain-containing protein</fullName>
    </recommendedName>
</protein>
<evidence type="ECO:0000256" key="5">
    <source>
        <dbReference type="SAM" id="MobiDB-lite"/>
    </source>
</evidence>
<reference evidence="8" key="1">
    <citation type="submission" date="2021-04" db="EMBL/GenBank/DDBJ databases">
        <title>Genome based classification of Actinospica acidithermotolerans sp. nov., an actinobacterium isolated from an Indonesian hot spring.</title>
        <authorList>
            <person name="Kusuma A.B."/>
            <person name="Putra K.E."/>
            <person name="Nafisah S."/>
            <person name="Loh J."/>
            <person name="Nouioui I."/>
            <person name="Goodfellow M."/>
        </authorList>
    </citation>
    <scope>NUCLEOTIDE SEQUENCE</scope>
    <source>
        <strain evidence="8">MGRD01-02</strain>
    </source>
</reference>
<dbReference type="InterPro" id="IPR022790">
    <property type="entry name" value="GH26_dom"/>
</dbReference>
<evidence type="ECO:0000256" key="4">
    <source>
        <dbReference type="PROSITE-ProRule" id="PRU01100"/>
    </source>
</evidence>
<organism evidence="8 9">
    <name type="scientific">Actinospica acidithermotolerans</name>
    <dbReference type="NCBI Taxonomy" id="2828514"/>
    <lineage>
        <taxon>Bacteria</taxon>
        <taxon>Bacillati</taxon>
        <taxon>Actinomycetota</taxon>
        <taxon>Actinomycetes</taxon>
        <taxon>Catenulisporales</taxon>
        <taxon>Actinospicaceae</taxon>
        <taxon>Actinospica</taxon>
    </lineage>
</organism>
<feature type="signal peptide" evidence="6">
    <location>
        <begin position="1"/>
        <end position="19"/>
    </location>
</feature>
<dbReference type="PROSITE" id="PS51764">
    <property type="entry name" value="GH26"/>
    <property type="match status" value="1"/>
</dbReference>
<dbReference type="InterPro" id="IPR017853">
    <property type="entry name" value="GH"/>
</dbReference>
<evidence type="ECO:0000313" key="9">
    <source>
        <dbReference type="Proteomes" id="UP000676325"/>
    </source>
</evidence>
<evidence type="ECO:0000256" key="2">
    <source>
        <dbReference type="ARBA" id="ARBA00022801"/>
    </source>
</evidence>
<dbReference type="GO" id="GO:0006080">
    <property type="term" value="P:substituted mannan metabolic process"/>
    <property type="evidence" value="ECO:0007669"/>
    <property type="project" value="InterPro"/>
</dbReference>
<dbReference type="Proteomes" id="UP000676325">
    <property type="component" value="Unassembled WGS sequence"/>
</dbReference>
<evidence type="ECO:0000259" key="7">
    <source>
        <dbReference type="PROSITE" id="PS51764"/>
    </source>
</evidence>
<feature type="active site" description="Proton donor" evidence="4">
    <location>
        <position position="169"/>
    </location>
</feature>
<proteinExistence type="inferred from homology"/>
<feature type="region of interest" description="Disordered" evidence="5">
    <location>
        <begin position="33"/>
        <end position="69"/>
    </location>
</feature>